<evidence type="ECO:0000256" key="1">
    <source>
        <dbReference type="SAM" id="MobiDB-lite"/>
    </source>
</evidence>
<feature type="region of interest" description="Disordered" evidence="1">
    <location>
        <begin position="1"/>
        <end position="25"/>
    </location>
</feature>
<dbReference type="EMBL" id="JAAOMA010000034">
    <property type="protein sequence ID" value="NHR07435.1"/>
    <property type="molecule type" value="Genomic_DNA"/>
</dbReference>
<proteinExistence type="predicted"/>
<evidence type="ECO:0000313" key="2">
    <source>
        <dbReference type="EMBL" id="NHR07435.1"/>
    </source>
</evidence>
<comment type="caution">
    <text evidence="2">The sequence shown here is derived from an EMBL/GenBank/DDBJ whole genome shotgun (WGS) entry which is preliminary data.</text>
</comment>
<keyword evidence="3" id="KW-1185">Reference proteome</keyword>
<accession>A0ABX0L6V5</accession>
<reference evidence="2 3" key="1">
    <citation type="submission" date="2020-03" db="EMBL/GenBank/DDBJ databases">
        <title>Draft genome sequence of environmentally isolated cultures.</title>
        <authorList>
            <person name="Wilson H.S."/>
            <person name="De Leon M.E."/>
        </authorList>
    </citation>
    <scope>NUCLEOTIDE SEQUENCE [LARGE SCALE GENOMIC DNA]</scope>
    <source>
        <strain evidence="2 3">HSC-31F16</strain>
    </source>
</reference>
<protein>
    <submittedName>
        <fullName evidence="2">Uncharacterized protein</fullName>
    </submittedName>
</protein>
<sequence>MRKPAVQETAQEHATRHKVGSSSARARLEKMVAAGAATRVEEVRNGTRVVVYTYTPKS</sequence>
<evidence type="ECO:0000313" key="3">
    <source>
        <dbReference type="Proteomes" id="UP001515641"/>
    </source>
</evidence>
<gene>
    <name evidence="2" type="ORF">HA052_19780</name>
</gene>
<organism evidence="2 3">
    <name type="scientific">Chromobacterium fluminis</name>
    <dbReference type="NCBI Taxonomy" id="3044269"/>
    <lineage>
        <taxon>Bacteria</taxon>
        <taxon>Pseudomonadati</taxon>
        <taxon>Pseudomonadota</taxon>
        <taxon>Betaproteobacteria</taxon>
        <taxon>Neisseriales</taxon>
        <taxon>Chromobacteriaceae</taxon>
        <taxon>Chromobacterium</taxon>
    </lineage>
</organism>
<name>A0ABX0L6V5_9NEIS</name>
<dbReference type="Proteomes" id="UP001515641">
    <property type="component" value="Unassembled WGS sequence"/>
</dbReference>